<keyword evidence="2" id="KW-1185">Reference proteome</keyword>
<name>A0A0V1HQT7_9BILA</name>
<dbReference type="EMBL" id="JYDP01000036">
    <property type="protein sequence ID" value="KRZ12941.1"/>
    <property type="molecule type" value="Genomic_DNA"/>
</dbReference>
<accession>A0A0V1HQT7</accession>
<dbReference type="AlphaFoldDB" id="A0A0V1HQT7"/>
<organism evidence="1 2">
    <name type="scientific">Trichinella zimbabwensis</name>
    <dbReference type="NCBI Taxonomy" id="268475"/>
    <lineage>
        <taxon>Eukaryota</taxon>
        <taxon>Metazoa</taxon>
        <taxon>Ecdysozoa</taxon>
        <taxon>Nematoda</taxon>
        <taxon>Enoplea</taxon>
        <taxon>Dorylaimia</taxon>
        <taxon>Trichinellida</taxon>
        <taxon>Trichinellidae</taxon>
        <taxon>Trichinella</taxon>
    </lineage>
</organism>
<evidence type="ECO:0000313" key="2">
    <source>
        <dbReference type="Proteomes" id="UP000055024"/>
    </source>
</evidence>
<comment type="caution">
    <text evidence="1">The sequence shown here is derived from an EMBL/GenBank/DDBJ whole genome shotgun (WGS) entry which is preliminary data.</text>
</comment>
<sequence>MLLRKGVSELLRNMNNEKNETLSTRRKTRTARSRTIEEKKDWAGILRKGELVIEFRLVTRYSCKANKRQGHA</sequence>
<gene>
    <name evidence="1" type="ORF">T11_11587</name>
</gene>
<proteinExistence type="predicted"/>
<evidence type="ECO:0000313" key="1">
    <source>
        <dbReference type="EMBL" id="KRZ12941.1"/>
    </source>
</evidence>
<protein>
    <submittedName>
        <fullName evidence="1">Uncharacterized protein</fullName>
    </submittedName>
</protein>
<reference evidence="1 2" key="1">
    <citation type="submission" date="2015-01" db="EMBL/GenBank/DDBJ databases">
        <title>Evolution of Trichinella species and genotypes.</title>
        <authorList>
            <person name="Korhonen P.K."/>
            <person name="Edoardo P."/>
            <person name="Giuseppe L.R."/>
            <person name="Gasser R.B."/>
        </authorList>
    </citation>
    <scope>NUCLEOTIDE SEQUENCE [LARGE SCALE GENOMIC DNA]</scope>
    <source>
        <strain evidence="1">ISS1029</strain>
    </source>
</reference>
<dbReference type="Proteomes" id="UP000055024">
    <property type="component" value="Unassembled WGS sequence"/>
</dbReference>